<name>A0ABT0PGD3_9GAMM</name>
<evidence type="ECO:0000313" key="6">
    <source>
        <dbReference type="EMBL" id="MCL6270321.1"/>
    </source>
</evidence>
<comment type="caution">
    <text evidence="6">The sequence shown here is derived from an EMBL/GenBank/DDBJ whole genome shotgun (WGS) entry which is preliminary data.</text>
</comment>
<keyword evidence="5" id="KW-0843">Virulence</keyword>
<dbReference type="EMBL" id="JAMFLX010000012">
    <property type="protein sequence ID" value="MCL6270321.1"/>
    <property type="molecule type" value="Genomic_DNA"/>
</dbReference>
<comment type="subcellular location">
    <subcellularLocation>
        <location evidence="1">Secreted</location>
    </subcellularLocation>
</comment>
<gene>
    <name evidence="6" type="ORF">M3P05_10355</name>
</gene>
<keyword evidence="7" id="KW-1185">Reference proteome</keyword>
<protein>
    <submittedName>
        <fullName evidence="6">Uncharacterized protein</fullName>
    </submittedName>
</protein>
<evidence type="ECO:0000256" key="2">
    <source>
        <dbReference type="ARBA" id="ARBA00009007"/>
    </source>
</evidence>
<comment type="similarity">
    <text evidence="2">Belongs to the phosphatase IpgD/SopB family.</text>
</comment>
<evidence type="ECO:0000313" key="7">
    <source>
        <dbReference type="Proteomes" id="UP001203338"/>
    </source>
</evidence>
<evidence type="ECO:0000256" key="1">
    <source>
        <dbReference type="ARBA" id="ARBA00004613"/>
    </source>
</evidence>
<organism evidence="6 7">
    <name type="scientific">Parendozoicomonas callyspongiae</name>
    <dbReference type="NCBI Taxonomy" id="2942213"/>
    <lineage>
        <taxon>Bacteria</taxon>
        <taxon>Pseudomonadati</taxon>
        <taxon>Pseudomonadota</taxon>
        <taxon>Gammaproteobacteria</taxon>
        <taxon>Oceanospirillales</taxon>
        <taxon>Endozoicomonadaceae</taxon>
        <taxon>Parendozoicomonas</taxon>
    </lineage>
</organism>
<evidence type="ECO:0000256" key="5">
    <source>
        <dbReference type="ARBA" id="ARBA00023026"/>
    </source>
</evidence>
<evidence type="ECO:0000256" key="4">
    <source>
        <dbReference type="ARBA" id="ARBA00022801"/>
    </source>
</evidence>
<proteinExistence type="inferred from homology"/>
<dbReference type="RefSeq" id="WP_249699512.1">
    <property type="nucleotide sequence ID" value="NZ_JAMFLX010000012.1"/>
</dbReference>
<dbReference type="InterPro" id="IPR008108">
    <property type="entry name" value="IpgD/SopB"/>
</dbReference>
<keyword evidence="4" id="KW-0378">Hydrolase</keyword>
<dbReference type="Pfam" id="PF05925">
    <property type="entry name" value="IpgD"/>
    <property type="match status" value="1"/>
</dbReference>
<keyword evidence="3" id="KW-0964">Secreted</keyword>
<reference evidence="6 7" key="1">
    <citation type="submission" date="2022-05" db="EMBL/GenBank/DDBJ databases">
        <authorList>
            <person name="Park J.-S."/>
        </authorList>
    </citation>
    <scope>NUCLEOTIDE SEQUENCE [LARGE SCALE GENOMIC DNA]</scope>
    <source>
        <strain evidence="6 7">2012CJ34-2</strain>
    </source>
</reference>
<dbReference type="Proteomes" id="UP001203338">
    <property type="component" value="Unassembled WGS sequence"/>
</dbReference>
<sequence>MDFHAQADNSCSTSEQENIVEAFRHALERGQVTDYQKLDHQVDEKPGGNIFTRWLVRVLGREEKSDPQVVYQKESVAEHLSRGYGDQVSRKVMREVGNKPLTARRIVLLHNKAVRLKDEIEQCNSRHSSKWVNLEKADSLASKLFTRHYGFSPKDLPGYERRHLQEHLRQAMHQEGDHKLGTREARNLINEVIANHRSAISVSASETMKLVGGDLAMNDGEAIYSQQFSQWLNQAELNDYDKEYAQEFAQISWVSSDLQWNSPFDRLDQSSWENQLKDAKSHRNRVSNAVRALEAGAGVSFSEEMRQGMALDLYRQLKGMDGHIQFLEHLSNADFRGQEQQRKLEATKLNTALIILDADIEKKERRLVDYPSQKLNEQISNMKDLREVLLAKRDALPLKKFPSYLFMKKAVKYDVKDLQRDLKAVGVSSSGLKKRWKKTAAAVSNSLPWETISKTLPVRCGHGTRLYRSEQTPAGQMRLHDPKQAAGNQDPFPVSYLGSGRSSADQTEKVHAVNLYETKLVNSEGKELFSGVRSGLLLPYKAKTAKEQEEGLENRARELLSAAFTHKFAHLSEEEQNRILAGGVMPMDFVTTSLLSPDELRSRSGIHDDELTFQQKQNQILQQLCAEQPLVLEMKDSQGNPLLVKTQVRLASMNIPVNALGLNNMASTLGQTWKSSDSYNDSGLEVLLGYPHPDADMGGMVQEWLETSKASEHDKAIVRQLADQCRILYSQQKHHGEGYDAYKFVERLQLLSFKIGAECHFGCKSGKDRTGEADARIKVLAAEIDRLGYVPDPLAPPDREHREAVQTFLYGAGEVEIQLQNVNLPGYKTSYGEEEQGEVLYRILH</sequence>
<accession>A0ABT0PGD3</accession>
<evidence type="ECO:0000256" key="3">
    <source>
        <dbReference type="ARBA" id="ARBA00022525"/>
    </source>
</evidence>